<reference evidence="10 11" key="1">
    <citation type="journal article" date="2013" name="Genome Announc.">
        <title>Complete Genome Sequence of the Porcine Strain Brachyspira pilosicoli P43/6/78(T.).</title>
        <authorList>
            <person name="Lin C."/>
            <person name="den Bakker H.C."/>
            <person name="Suzuki H."/>
            <person name="Lefebure T."/>
            <person name="Ponnala L."/>
            <person name="Sun Q."/>
            <person name="Stanhope M.J."/>
            <person name="Wiedmann M."/>
            <person name="Duhamel G.E."/>
        </authorList>
    </citation>
    <scope>NUCLEOTIDE SEQUENCE [LARGE SCALE GENOMIC DNA]</scope>
    <source>
        <strain evidence="10 11">P43/6/78</strain>
    </source>
</reference>
<feature type="site" description="Contributes to redox potential value" evidence="7">
    <location>
        <position position="30"/>
    </location>
</feature>
<dbReference type="GO" id="GO:0015035">
    <property type="term" value="F:protein-disulfide reductase activity"/>
    <property type="evidence" value="ECO:0007669"/>
    <property type="project" value="InterPro"/>
</dbReference>
<evidence type="ECO:0000259" key="9">
    <source>
        <dbReference type="PROSITE" id="PS51352"/>
    </source>
</evidence>
<dbReference type="InterPro" id="IPR005746">
    <property type="entry name" value="Thioredoxin"/>
</dbReference>
<evidence type="ECO:0000256" key="7">
    <source>
        <dbReference type="PIRSR" id="PIRSR000077-1"/>
    </source>
</evidence>
<dbReference type="GO" id="GO:0005737">
    <property type="term" value="C:cytoplasm"/>
    <property type="evidence" value="ECO:0007669"/>
    <property type="project" value="TreeGrafter"/>
</dbReference>
<name>A0A3B6VHN2_BRAPL</name>
<dbReference type="NCBIfam" id="NF047697">
    <property type="entry name" value="ThioredTrxAClost"/>
    <property type="match status" value="1"/>
</dbReference>
<evidence type="ECO:0000256" key="2">
    <source>
        <dbReference type="ARBA" id="ARBA00022448"/>
    </source>
</evidence>
<keyword evidence="11" id="KW-1185">Reference proteome</keyword>
<dbReference type="EMBL" id="CP002873">
    <property type="protein sequence ID" value="AGA65446.1"/>
    <property type="molecule type" value="Genomic_DNA"/>
</dbReference>
<gene>
    <name evidence="10" type="ORF">BPP43_00410</name>
</gene>
<dbReference type="RefSeq" id="WP_013243476.1">
    <property type="nucleotide sequence ID" value="NC_019908.1"/>
</dbReference>
<evidence type="ECO:0000313" key="11">
    <source>
        <dbReference type="Proteomes" id="UP000010793"/>
    </source>
</evidence>
<keyword evidence="5 8" id="KW-0676">Redox-active center</keyword>
<evidence type="ECO:0000256" key="1">
    <source>
        <dbReference type="ARBA" id="ARBA00008987"/>
    </source>
</evidence>
<evidence type="ECO:0000256" key="4">
    <source>
        <dbReference type="ARBA" id="ARBA00023157"/>
    </source>
</evidence>
<feature type="disulfide bond" description="Redox-active" evidence="8">
    <location>
        <begin position="29"/>
        <end position="32"/>
    </location>
</feature>
<dbReference type="SUPFAM" id="SSF52833">
    <property type="entry name" value="Thioredoxin-like"/>
    <property type="match status" value="1"/>
</dbReference>
<comment type="similarity">
    <text evidence="1 6">Belongs to the thioredoxin family.</text>
</comment>
<feature type="site" description="Contributes to redox potential value" evidence="7">
    <location>
        <position position="31"/>
    </location>
</feature>
<dbReference type="Gene3D" id="3.40.30.10">
    <property type="entry name" value="Glutaredoxin"/>
    <property type="match status" value="1"/>
</dbReference>
<evidence type="ECO:0000256" key="8">
    <source>
        <dbReference type="PIRSR" id="PIRSR000077-4"/>
    </source>
</evidence>
<keyword evidence="2" id="KW-0813">Transport</keyword>
<dbReference type="PANTHER" id="PTHR45663:SF11">
    <property type="entry name" value="GEO12009P1"/>
    <property type="match status" value="1"/>
</dbReference>
<dbReference type="PROSITE" id="PS00194">
    <property type="entry name" value="THIOREDOXIN_1"/>
    <property type="match status" value="1"/>
</dbReference>
<organism evidence="10 11">
    <name type="scientific">Brachyspira pilosicoli P43/6/78</name>
    <dbReference type="NCBI Taxonomy" id="1042417"/>
    <lineage>
        <taxon>Bacteria</taxon>
        <taxon>Pseudomonadati</taxon>
        <taxon>Spirochaetota</taxon>
        <taxon>Spirochaetia</taxon>
        <taxon>Brachyspirales</taxon>
        <taxon>Brachyspiraceae</taxon>
        <taxon>Brachyspira</taxon>
    </lineage>
</organism>
<dbReference type="InterPro" id="IPR036249">
    <property type="entry name" value="Thioredoxin-like_sf"/>
</dbReference>
<dbReference type="PROSITE" id="PS51352">
    <property type="entry name" value="THIOREDOXIN_2"/>
    <property type="match status" value="1"/>
</dbReference>
<dbReference type="Pfam" id="PF00085">
    <property type="entry name" value="Thioredoxin"/>
    <property type="match status" value="1"/>
</dbReference>
<evidence type="ECO:0000256" key="6">
    <source>
        <dbReference type="PIRNR" id="PIRNR000077"/>
    </source>
</evidence>
<dbReference type="InterPro" id="IPR017937">
    <property type="entry name" value="Thioredoxin_CS"/>
</dbReference>
<dbReference type="AlphaFoldDB" id="A0A3B6VHN2"/>
<evidence type="ECO:0000256" key="3">
    <source>
        <dbReference type="ARBA" id="ARBA00022982"/>
    </source>
</evidence>
<dbReference type="KEGG" id="bpip:BPP43_00410"/>
<dbReference type="Proteomes" id="UP000010793">
    <property type="component" value="Chromosome"/>
</dbReference>
<dbReference type="PANTHER" id="PTHR45663">
    <property type="entry name" value="GEO12009P1"/>
    <property type="match status" value="1"/>
</dbReference>
<evidence type="ECO:0000256" key="5">
    <source>
        <dbReference type="ARBA" id="ARBA00023284"/>
    </source>
</evidence>
<sequence length="105" mass="11943">MVELDKDTFDEKVINSKELCLVDYFGDTCEPCKALMPHVHELAKQYEGKVPFYSFNTSKARRLAIREKILGLPTIAIYKDGAKVKEVTKEEATIENIKAMVDSML</sequence>
<feature type="site" description="Deprotonates C-terminal active site Cys" evidence="7">
    <location>
        <position position="23"/>
    </location>
</feature>
<proteinExistence type="inferred from homology"/>
<dbReference type="InterPro" id="IPR013766">
    <property type="entry name" value="Thioredoxin_domain"/>
</dbReference>
<feature type="active site" description="Nucleophile" evidence="7">
    <location>
        <position position="32"/>
    </location>
</feature>
<accession>A0A3B6VHN2</accession>
<keyword evidence="3" id="KW-0249">Electron transport</keyword>
<feature type="domain" description="Thioredoxin" evidence="9">
    <location>
        <begin position="1"/>
        <end position="105"/>
    </location>
</feature>
<protein>
    <recommendedName>
        <fullName evidence="6">Thioredoxin</fullName>
    </recommendedName>
</protein>
<evidence type="ECO:0000313" key="10">
    <source>
        <dbReference type="EMBL" id="AGA65446.1"/>
    </source>
</evidence>
<dbReference type="CDD" id="cd02947">
    <property type="entry name" value="TRX_family"/>
    <property type="match status" value="1"/>
</dbReference>
<dbReference type="PIRSF" id="PIRSF000077">
    <property type="entry name" value="Thioredoxin"/>
    <property type="match status" value="1"/>
</dbReference>
<keyword evidence="4 8" id="KW-1015">Disulfide bond</keyword>
<dbReference type="GeneID" id="56439098"/>
<feature type="active site" description="Nucleophile" evidence="7">
    <location>
        <position position="29"/>
    </location>
</feature>